<evidence type="ECO:0000313" key="6">
    <source>
        <dbReference type="EMBL" id="OTF82156.1"/>
    </source>
</evidence>
<feature type="domain" description="LRAT" evidence="5">
    <location>
        <begin position="19"/>
        <end position="103"/>
    </location>
</feature>
<dbReference type="GO" id="GO:0004623">
    <property type="term" value="F:phospholipase A2 activity"/>
    <property type="evidence" value="ECO:0007669"/>
    <property type="project" value="TreeGrafter"/>
</dbReference>
<dbReference type="Proteomes" id="UP000194236">
    <property type="component" value="Unassembled WGS sequence"/>
</dbReference>
<dbReference type="InterPro" id="IPR007053">
    <property type="entry name" value="LRAT_dom"/>
</dbReference>
<dbReference type="OrthoDB" id="10051797at2759"/>
<keyword evidence="2 6" id="KW-0808">Transferase</keyword>
<dbReference type="Gene3D" id="3.90.1720.10">
    <property type="entry name" value="endopeptidase domain like (from Nostoc punctiforme)"/>
    <property type="match status" value="1"/>
</dbReference>
<reference evidence="6 7" key="1">
    <citation type="submission" date="2017-03" db="EMBL/GenBank/DDBJ databases">
        <title>Genome Survey of Euroglyphus maynei.</title>
        <authorList>
            <person name="Arlian L.G."/>
            <person name="Morgan M.S."/>
            <person name="Rider S.D."/>
        </authorList>
    </citation>
    <scope>NUCLEOTIDE SEQUENCE [LARGE SCALE GENOMIC DNA]</scope>
    <source>
        <strain evidence="6">Arlian Lab</strain>
        <tissue evidence="6">Whole body</tissue>
    </source>
</reference>
<name>A0A1Y3BRD8_EURMA</name>
<dbReference type="GO" id="GO:0008970">
    <property type="term" value="F:phospholipase A1 activity"/>
    <property type="evidence" value="ECO:0007669"/>
    <property type="project" value="TreeGrafter"/>
</dbReference>
<dbReference type="AlphaFoldDB" id="A0A1Y3BRD8"/>
<proteinExistence type="inferred from homology"/>
<keyword evidence="4" id="KW-0443">Lipid metabolism</keyword>
<keyword evidence="6" id="KW-0012">Acyltransferase</keyword>
<evidence type="ECO:0000313" key="7">
    <source>
        <dbReference type="Proteomes" id="UP000194236"/>
    </source>
</evidence>
<sequence length="111" mass="12487">MDLHSFRPATELHPEPGDIIEFDRTLFSQWGIYVGDGDVVVIVGNDSIQSVPDVEIAHVERIPLIIAAGDHCCRVNNKLHRAKERNLLPFNNEIVVRKALSKVCFLFLSIP</sequence>
<gene>
    <name evidence="6" type="ORF">BLA29_010944</name>
</gene>
<evidence type="ECO:0000256" key="3">
    <source>
        <dbReference type="ARBA" id="ARBA00022801"/>
    </source>
</evidence>
<keyword evidence="7" id="KW-1185">Reference proteome</keyword>
<dbReference type="PROSITE" id="PS51934">
    <property type="entry name" value="LRAT"/>
    <property type="match status" value="1"/>
</dbReference>
<comment type="similarity">
    <text evidence="1">Belongs to the H-rev107 family.</text>
</comment>
<keyword evidence="3" id="KW-0378">Hydrolase</keyword>
<evidence type="ECO:0000259" key="5">
    <source>
        <dbReference type="PROSITE" id="PS51934"/>
    </source>
</evidence>
<protein>
    <submittedName>
        <fullName evidence="6">Lecithin retinol acyltransferase-like protein</fullName>
    </submittedName>
</protein>
<dbReference type="InterPro" id="IPR051496">
    <property type="entry name" value="H-rev107_PLA/AT"/>
</dbReference>
<dbReference type="GO" id="GO:0005737">
    <property type="term" value="C:cytoplasm"/>
    <property type="evidence" value="ECO:0007669"/>
    <property type="project" value="TreeGrafter"/>
</dbReference>
<evidence type="ECO:0000256" key="2">
    <source>
        <dbReference type="ARBA" id="ARBA00022679"/>
    </source>
</evidence>
<dbReference type="PANTHER" id="PTHR13943">
    <property type="entry name" value="HRAS-LIKE SUPPRESSOR - RELATED"/>
    <property type="match status" value="1"/>
</dbReference>
<organism evidence="6 7">
    <name type="scientific">Euroglyphus maynei</name>
    <name type="common">Mayne's house dust mite</name>
    <dbReference type="NCBI Taxonomy" id="6958"/>
    <lineage>
        <taxon>Eukaryota</taxon>
        <taxon>Metazoa</taxon>
        <taxon>Ecdysozoa</taxon>
        <taxon>Arthropoda</taxon>
        <taxon>Chelicerata</taxon>
        <taxon>Arachnida</taxon>
        <taxon>Acari</taxon>
        <taxon>Acariformes</taxon>
        <taxon>Sarcoptiformes</taxon>
        <taxon>Astigmata</taxon>
        <taxon>Psoroptidia</taxon>
        <taxon>Analgoidea</taxon>
        <taxon>Pyroglyphidae</taxon>
        <taxon>Pyroglyphinae</taxon>
        <taxon>Euroglyphus</taxon>
    </lineage>
</organism>
<accession>A0A1Y3BRD8</accession>
<dbReference type="PANTHER" id="PTHR13943:SF77">
    <property type="entry name" value="LRAT DOMAIN-CONTAINING PROTEIN"/>
    <property type="match status" value="1"/>
</dbReference>
<evidence type="ECO:0000256" key="4">
    <source>
        <dbReference type="ARBA" id="ARBA00023098"/>
    </source>
</evidence>
<dbReference type="GO" id="GO:0070292">
    <property type="term" value="P:N-acylphosphatidylethanolamine metabolic process"/>
    <property type="evidence" value="ECO:0007669"/>
    <property type="project" value="TreeGrafter"/>
</dbReference>
<comment type="caution">
    <text evidence="6">The sequence shown here is derived from an EMBL/GenBank/DDBJ whole genome shotgun (WGS) entry which is preliminary data.</text>
</comment>
<dbReference type="GO" id="GO:0016410">
    <property type="term" value="F:N-acyltransferase activity"/>
    <property type="evidence" value="ECO:0007669"/>
    <property type="project" value="TreeGrafter"/>
</dbReference>
<dbReference type="Pfam" id="PF04970">
    <property type="entry name" value="LRAT"/>
    <property type="match status" value="1"/>
</dbReference>
<dbReference type="EMBL" id="MUJZ01009960">
    <property type="protein sequence ID" value="OTF82156.1"/>
    <property type="molecule type" value="Genomic_DNA"/>
</dbReference>
<evidence type="ECO:0000256" key="1">
    <source>
        <dbReference type="ARBA" id="ARBA00007824"/>
    </source>
</evidence>